<reference evidence="2" key="1">
    <citation type="journal article" date="2023" name="Mol. Phylogenet. Evol.">
        <title>Genome-scale phylogeny and comparative genomics of the fungal order Sordariales.</title>
        <authorList>
            <person name="Hensen N."/>
            <person name="Bonometti L."/>
            <person name="Westerberg I."/>
            <person name="Brannstrom I.O."/>
            <person name="Guillou S."/>
            <person name="Cros-Aarteil S."/>
            <person name="Calhoun S."/>
            <person name="Haridas S."/>
            <person name="Kuo A."/>
            <person name="Mondo S."/>
            <person name="Pangilinan J."/>
            <person name="Riley R."/>
            <person name="LaButti K."/>
            <person name="Andreopoulos B."/>
            <person name="Lipzen A."/>
            <person name="Chen C."/>
            <person name="Yan M."/>
            <person name="Daum C."/>
            <person name="Ng V."/>
            <person name="Clum A."/>
            <person name="Steindorff A."/>
            <person name="Ohm R.A."/>
            <person name="Martin F."/>
            <person name="Silar P."/>
            <person name="Natvig D.O."/>
            <person name="Lalanne C."/>
            <person name="Gautier V."/>
            <person name="Ament-Velasquez S.L."/>
            <person name="Kruys A."/>
            <person name="Hutchinson M.I."/>
            <person name="Powell A.J."/>
            <person name="Barry K."/>
            <person name="Miller A.N."/>
            <person name="Grigoriev I.V."/>
            <person name="Debuchy R."/>
            <person name="Gladieux P."/>
            <person name="Hiltunen Thoren M."/>
            <person name="Johannesson H."/>
        </authorList>
    </citation>
    <scope>NUCLEOTIDE SEQUENCE</scope>
    <source>
        <strain evidence="2">PSN309</strain>
    </source>
</reference>
<dbReference type="Gene3D" id="3.40.630.30">
    <property type="match status" value="1"/>
</dbReference>
<dbReference type="Proteomes" id="UP001302126">
    <property type="component" value="Unassembled WGS sequence"/>
</dbReference>
<dbReference type="Pfam" id="PF13673">
    <property type="entry name" value="Acetyltransf_10"/>
    <property type="match status" value="1"/>
</dbReference>
<dbReference type="PROSITE" id="PS51186">
    <property type="entry name" value="GNAT"/>
    <property type="match status" value="1"/>
</dbReference>
<protein>
    <recommendedName>
        <fullName evidence="1">N-acetyltransferase domain-containing protein</fullName>
    </recommendedName>
</protein>
<dbReference type="SUPFAM" id="SSF55729">
    <property type="entry name" value="Acyl-CoA N-acyltransferases (Nat)"/>
    <property type="match status" value="1"/>
</dbReference>
<dbReference type="InterPro" id="IPR000182">
    <property type="entry name" value="GNAT_dom"/>
</dbReference>
<accession>A0AAN7ALG1</accession>
<dbReference type="CDD" id="cd04301">
    <property type="entry name" value="NAT_SF"/>
    <property type="match status" value="1"/>
</dbReference>
<evidence type="ECO:0000259" key="1">
    <source>
        <dbReference type="PROSITE" id="PS51186"/>
    </source>
</evidence>
<dbReference type="AlphaFoldDB" id="A0AAN7ALG1"/>
<name>A0AAN7ALG1_9PEZI</name>
<proteinExistence type="predicted"/>
<reference evidence="2" key="2">
    <citation type="submission" date="2023-05" db="EMBL/GenBank/DDBJ databases">
        <authorList>
            <consortium name="Lawrence Berkeley National Laboratory"/>
            <person name="Steindorff A."/>
            <person name="Hensen N."/>
            <person name="Bonometti L."/>
            <person name="Westerberg I."/>
            <person name="Brannstrom I.O."/>
            <person name="Guillou S."/>
            <person name="Cros-Aarteil S."/>
            <person name="Calhoun S."/>
            <person name="Haridas S."/>
            <person name="Kuo A."/>
            <person name="Mondo S."/>
            <person name="Pangilinan J."/>
            <person name="Riley R."/>
            <person name="Labutti K."/>
            <person name="Andreopoulos B."/>
            <person name="Lipzen A."/>
            <person name="Chen C."/>
            <person name="Yanf M."/>
            <person name="Daum C."/>
            <person name="Ng V."/>
            <person name="Clum A."/>
            <person name="Ohm R."/>
            <person name="Martin F."/>
            <person name="Silar P."/>
            <person name="Natvig D."/>
            <person name="Lalanne C."/>
            <person name="Gautier V."/>
            <person name="Ament-Velasquez S.L."/>
            <person name="Kruys A."/>
            <person name="Hutchinson M.I."/>
            <person name="Powell A.J."/>
            <person name="Barry K."/>
            <person name="Miller A.N."/>
            <person name="Grigoriev I.V."/>
            <person name="Debuchy R."/>
            <person name="Gladieux P."/>
            <person name="Thoren M.H."/>
            <person name="Johannesson H."/>
        </authorList>
    </citation>
    <scope>NUCLEOTIDE SEQUENCE</scope>
    <source>
        <strain evidence="2">PSN309</strain>
    </source>
</reference>
<dbReference type="PANTHER" id="PTHR42791">
    <property type="entry name" value="GNAT FAMILY ACETYLTRANSFERASE"/>
    <property type="match status" value="1"/>
</dbReference>
<sequence length="232" mass="26514">MDCRMEPCTLDDADALAVNNGGAFWRQPYWRILWPADMKEEYIVEQLRKKVPAHLLLLNRNERRHEKAVDNATGALLGYARWTMPPSFVEQWKDRQVADVADAERTTFETLAESAWWEPRGDMGELDEKIDAARERVVGALKEYMELEYLAVHPKNQGRGIATELVRSGLRQAEKLGLPVLVMAFDVSRGIYLRLGFREVEQVLQDDTKFGGSGHYNAYFLIWEPPTAADAS</sequence>
<dbReference type="EMBL" id="MU864361">
    <property type="protein sequence ID" value="KAK4191064.1"/>
    <property type="molecule type" value="Genomic_DNA"/>
</dbReference>
<keyword evidence="3" id="KW-1185">Reference proteome</keyword>
<feature type="domain" description="N-acetyltransferase" evidence="1">
    <location>
        <begin position="87"/>
        <end position="226"/>
    </location>
</feature>
<gene>
    <name evidence="2" type="ORF">QBC35DRAFT_488104</name>
</gene>
<dbReference type="GO" id="GO:0016747">
    <property type="term" value="F:acyltransferase activity, transferring groups other than amino-acyl groups"/>
    <property type="evidence" value="ECO:0007669"/>
    <property type="project" value="InterPro"/>
</dbReference>
<organism evidence="2 3">
    <name type="scientific">Podospora australis</name>
    <dbReference type="NCBI Taxonomy" id="1536484"/>
    <lineage>
        <taxon>Eukaryota</taxon>
        <taxon>Fungi</taxon>
        <taxon>Dikarya</taxon>
        <taxon>Ascomycota</taxon>
        <taxon>Pezizomycotina</taxon>
        <taxon>Sordariomycetes</taxon>
        <taxon>Sordariomycetidae</taxon>
        <taxon>Sordariales</taxon>
        <taxon>Podosporaceae</taxon>
        <taxon>Podospora</taxon>
    </lineage>
</organism>
<dbReference type="InterPro" id="IPR016181">
    <property type="entry name" value="Acyl_CoA_acyltransferase"/>
</dbReference>
<evidence type="ECO:0000313" key="2">
    <source>
        <dbReference type="EMBL" id="KAK4191064.1"/>
    </source>
</evidence>
<dbReference type="InterPro" id="IPR052523">
    <property type="entry name" value="Trichothecene_AcTrans"/>
</dbReference>
<dbReference type="PANTHER" id="PTHR42791:SF2">
    <property type="entry name" value="N-ACETYLTRANSFERASE DOMAIN-CONTAINING PROTEIN"/>
    <property type="match status" value="1"/>
</dbReference>
<comment type="caution">
    <text evidence="2">The sequence shown here is derived from an EMBL/GenBank/DDBJ whole genome shotgun (WGS) entry which is preliminary data.</text>
</comment>
<evidence type="ECO:0000313" key="3">
    <source>
        <dbReference type="Proteomes" id="UP001302126"/>
    </source>
</evidence>